<accession>A0ABP6QBL9</accession>
<evidence type="ECO:0000256" key="4">
    <source>
        <dbReference type="SAM" id="MobiDB-lite"/>
    </source>
</evidence>
<dbReference type="GO" id="GO:0006508">
    <property type="term" value="P:proteolysis"/>
    <property type="evidence" value="ECO:0007669"/>
    <property type="project" value="UniProtKB-KW"/>
</dbReference>
<evidence type="ECO:0000313" key="7">
    <source>
        <dbReference type="Proteomes" id="UP001501237"/>
    </source>
</evidence>
<gene>
    <name evidence="6" type="ORF">GCM10010468_28880</name>
</gene>
<feature type="signal peptide" evidence="5">
    <location>
        <begin position="1"/>
        <end position="23"/>
    </location>
</feature>
<protein>
    <submittedName>
        <fullName evidence="6">S28 family serine protease</fullName>
    </submittedName>
</protein>
<reference evidence="7" key="1">
    <citation type="journal article" date="2019" name="Int. J. Syst. Evol. Microbiol.">
        <title>The Global Catalogue of Microorganisms (GCM) 10K type strain sequencing project: providing services to taxonomists for standard genome sequencing and annotation.</title>
        <authorList>
            <consortium name="The Broad Institute Genomics Platform"/>
            <consortium name="The Broad Institute Genome Sequencing Center for Infectious Disease"/>
            <person name="Wu L."/>
            <person name="Ma J."/>
        </authorList>
    </citation>
    <scope>NUCLEOTIDE SEQUENCE [LARGE SCALE GENOMIC DNA]</scope>
    <source>
        <strain evidence="7">JCM 9377</strain>
    </source>
</reference>
<keyword evidence="2 5" id="KW-0732">Signal</keyword>
<keyword evidence="1 6" id="KW-0645">Protease</keyword>
<proteinExistence type="predicted"/>
<organism evidence="6 7">
    <name type="scientific">Actinocorallia longicatena</name>
    <dbReference type="NCBI Taxonomy" id="111803"/>
    <lineage>
        <taxon>Bacteria</taxon>
        <taxon>Bacillati</taxon>
        <taxon>Actinomycetota</taxon>
        <taxon>Actinomycetes</taxon>
        <taxon>Streptosporangiales</taxon>
        <taxon>Thermomonosporaceae</taxon>
        <taxon>Actinocorallia</taxon>
    </lineage>
</organism>
<dbReference type="EMBL" id="BAAAUV010000006">
    <property type="protein sequence ID" value="GAA3210728.1"/>
    <property type="molecule type" value="Genomic_DNA"/>
</dbReference>
<dbReference type="InterPro" id="IPR029058">
    <property type="entry name" value="AB_hydrolase_fold"/>
</dbReference>
<name>A0ABP6QBL9_9ACTN</name>
<comment type="caution">
    <text evidence="6">The sequence shown here is derived from an EMBL/GenBank/DDBJ whole genome shotgun (WGS) entry which is preliminary data.</text>
</comment>
<evidence type="ECO:0000313" key="6">
    <source>
        <dbReference type="EMBL" id="GAA3210728.1"/>
    </source>
</evidence>
<evidence type="ECO:0000256" key="3">
    <source>
        <dbReference type="ARBA" id="ARBA00022801"/>
    </source>
</evidence>
<dbReference type="Proteomes" id="UP001501237">
    <property type="component" value="Unassembled WGS sequence"/>
</dbReference>
<sequence>MHRFRAQVTALATALALTGPVISAPTHAAAPADIVARLKAIPGMKVVDDHGDGSGYRSISLTYRQPADHRHPGRGWFRQRIMLEHRSAERPMVLHTSGYTAADSPGLSEVTELLDANQVTVEHRFFGSSRPRPADWSKDTVWQSAADDHRLIVALKAVYGAKWISTGASKGGMTAVYHRRFHPGDVDGTVAYVAPNDVDNAKDGAYDRFLQSRNHACRDRLRGLQGAFLRHRPAMVKKIRAAGGTFGIVRSADVAFEHAVMDFEWMFWQYDLLGSCKRLPDPRKASVRTLYATLDRVVGATSYDDASLRPSLPYYYEAGIQLGWPSMRFRHLKGLLRHAKSYYLPRTYVSRKIKMRFRKDAMRDIDSWVRGHGTRLMFVYGQNDPWSAEPFRLGAGSRDSAVYVAPGMNHGASIGDLRPKQRARATADLLRWAGVTAPPQRLPGETAADPLADTHPRL</sequence>
<feature type="chain" id="PRO_5045942249" evidence="5">
    <location>
        <begin position="24"/>
        <end position="458"/>
    </location>
</feature>
<dbReference type="PANTHER" id="PTHR11010">
    <property type="entry name" value="PROTEASE S28 PRO-X CARBOXYPEPTIDASE-RELATED"/>
    <property type="match status" value="1"/>
</dbReference>
<keyword evidence="7" id="KW-1185">Reference proteome</keyword>
<dbReference type="GO" id="GO:0008233">
    <property type="term" value="F:peptidase activity"/>
    <property type="evidence" value="ECO:0007669"/>
    <property type="project" value="UniProtKB-KW"/>
</dbReference>
<dbReference type="SUPFAM" id="SSF53474">
    <property type="entry name" value="alpha/beta-Hydrolases"/>
    <property type="match status" value="1"/>
</dbReference>
<dbReference type="InterPro" id="IPR008761">
    <property type="entry name" value="Peptidase_S37"/>
</dbReference>
<dbReference type="Pfam" id="PF05576">
    <property type="entry name" value="Peptidase_S37"/>
    <property type="match status" value="1"/>
</dbReference>
<dbReference type="Gene3D" id="3.40.50.1820">
    <property type="entry name" value="alpha/beta hydrolase"/>
    <property type="match status" value="1"/>
</dbReference>
<dbReference type="RefSeq" id="WP_344827806.1">
    <property type="nucleotide sequence ID" value="NZ_BAAAUV010000006.1"/>
</dbReference>
<evidence type="ECO:0000256" key="5">
    <source>
        <dbReference type="SAM" id="SignalP"/>
    </source>
</evidence>
<feature type="region of interest" description="Disordered" evidence="4">
    <location>
        <begin position="437"/>
        <end position="458"/>
    </location>
</feature>
<dbReference type="PANTHER" id="PTHR11010:SF38">
    <property type="entry name" value="LYSOSOMAL PRO-X CARBOXYPEPTIDASE"/>
    <property type="match status" value="1"/>
</dbReference>
<evidence type="ECO:0000256" key="2">
    <source>
        <dbReference type="ARBA" id="ARBA00022729"/>
    </source>
</evidence>
<evidence type="ECO:0000256" key="1">
    <source>
        <dbReference type="ARBA" id="ARBA00022670"/>
    </source>
</evidence>
<keyword evidence="3" id="KW-0378">Hydrolase</keyword>